<reference evidence="5" key="1">
    <citation type="submission" date="2022-11" db="UniProtKB">
        <authorList>
            <consortium name="WormBaseParasite"/>
        </authorList>
    </citation>
    <scope>IDENTIFICATION</scope>
</reference>
<sequence>MCVESAQASTVKNTIRFGLVNRTDPTIANNSMAQGFLLPQYNLSMMIHNAGIIKLATPVNFTDNIQPICIPNDDTTLITNNANTVAGWGYWLLNSLYCGNQDTGYNRNVSTILVKTTVPVINNALCQLYYPRFNVTLTNDTLCAGSDYTGASTAGDWGTPLMAANHDGKWFQTGIYSAYVSTTISEVLAQRIYARTSSYCNWISSTTGGEAQCEDVNPKPPTCGLRSSRFSNDVIGGCYAQKGEFPWEGHMELYNKTTGALIQFCGITLLSSNYALSSGECVDIAQSATTQSNIYFGLVNRSDDSLVPNTVLKSWVNPLYNMSDNVLHNIGVILLAKPVTFTDNIQPICMPNNDTTLINKANTVAGWGGPWSLSQDYCGNQTTNLINNRSDILIRTQVPVINNILCQLYYPNFNETLTPDTLCAGTDFNGASYNSDWGTPLMVSDANGVWFQTGIFSIYFNSIFSNILAQRVYARTSSYCDWFRNITYGEVQCWPVDNTTFSSTQTPIGTQPTQTPTQPFTGTTTTSKFFNLNVDIVFLLDISTAVDQASYNDITNFFLSALGTFNIATGPNNPTGTHFAIIQVPGDSWGVALISATFDTVTSYNMLQTAFANAWPDPRYDPPQSSGQTLLKNATTLTVDLNLLNSGYRTNINNHLVIYVTTKSVPDQDAIAIAQSINTNGTYSFLALAYKSDGSNIQSLTSYVSNKACLLYQATDSNSLNSQATKLAELIFSASTSGQYTC</sequence>
<dbReference type="GO" id="GO:0006508">
    <property type="term" value="P:proteolysis"/>
    <property type="evidence" value="ECO:0007669"/>
    <property type="project" value="InterPro"/>
</dbReference>
<dbReference type="GO" id="GO:0004252">
    <property type="term" value="F:serine-type endopeptidase activity"/>
    <property type="evidence" value="ECO:0007669"/>
    <property type="project" value="InterPro"/>
</dbReference>
<dbReference type="CDD" id="cd00190">
    <property type="entry name" value="Tryp_SPc"/>
    <property type="match status" value="1"/>
</dbReference>
<feature type="domain" description="Peptidase S1" evidence="3">
    <location>
        <begin position="1"/>
        <end position="208"/>
    </location>
</feature>
<dbReference type="AlphaFoldDB" id="A0A914D032"/>
<dbReference type="SUPFAM" id="SSF50494">
    <property type="entry name" value="Trypsin-like serine proteases"/>
    <property type="match status" value="2"/>
</dbReference>
<dbReference type="Gene3D" id="3.40.50.410">
    <property type="entry name" value="von Willebrand factor, type A domain"/>
    <property type="match status" value="1"/>
</dbReference>
<proteinExistence type="predicted"/>
<evidence type="ECO:0000256" key="1">
    <source>
        <dbReference type="ARBA" id="ARBA00023157"/>
    </source>
</evidence>
<evidence type="ECO:0000313" key="5">
    <source>
        <dbReference type="WBParaSite" id="ACRNAN_scaffold159.g13790.t1"/>
    </source>
</evidence>
<feature type="domain" description="Peptidase S1" evidence="3">
    <location>
        <begin position="234"/>
        <end position="488"/>
    </location>
</feature>
<dbReference type="WBParaSite" id="ACRNAN_scaffold159.g13790.t1">
    <property type="protein sequence ID" value="ACRNAN_scaffold159.g13790.t1"/>
    <property type="gene ID" value="ACRNAN_scaffold159.g13790"/>
</dbReference>
<keyword evidence="1" id="KW-1015">Disulfide bond</keyword>
<dbReference type="SMART" id="SM00020">
    <property type="entry name" value="Tryp_SPc"/>
    <property type="match status" value="2"/>
</dbReference>
<dbReference type="InterPro" id="IPR002035">
    <property type="entry name" value="VWF_A"/>
</dbReference>
<name>A0A914D032_9BILA</name>
<dbReference type="Proteomes" id="UP000887540">
    <property type="component" value="Unplaced"/>
</dbReference>
<dbReference type="PROSITE" id="PS50240">
    <property type="entry name" value="TRYPSIN_DOM"/>
    <property type="match status" value="2"/>
</dbReference>
<dbReference type="InterPro" id="IPR043504">
    <property type="entry name" value="Peptidase_S1_PA_chymotrypsin"/>
</dbReference>
<dbReference type="PROSITE" id="PS50234">
    <property type="entry name" value="VWFA"/>
    <property type="match status" value="1"/>
</dbReference>
<evidence type="ECO:0000259" key="2">
    <source>
        <dbReference type="PROSITE" id="PS50234"/>
    </source>
</evidence>
<dbReference type="InterPro" id="IPR036465">
    <property type="entry name" value="vWFA_dom_sf"/>
</dbReference>
<protein>
    <submittedName>
        <fullName evidence="5">Uncharacterized protein</fullName>
    </submittedName>
</protein>
<feature type="domain" description="VWFA" evidence="2">
    <location>
        <begin position="535"/>
        <end position="731"/>
    </location>
</feature>
<dbReference type="Pfam" id="PF00092">
    <property type="entry name" value="VWA"/>
    <property type="match status" value="1"/>
</dbReference>
<dbReference type="InterPro" id="IPR009003">
    <property type="entry name" value="Peptidase_S1_PA"/>
</dbReference>
<dbReference type="PANTHER" id="PTHR24250">
    <property type="entry name" value="CHYMOTRYPSIN-RELATED"/>
    <property type="match status" value="1"/>
</dbReference>
<dbReference type="PANTHER" id="PTHR24250:SF27">
    <property type="entry name" value="ELASTASE 2 LIKE"/>
    <property type="match status" value="1"/>
</dbReference>
<evidence type="ECO:0000313" key="4">
    <source>
        <dbReference type="Proteomes" id="UP000887540"/>
    </source>
</evidence>
<accession>A0A914D032</accession>
<keyword evidence="4" id="KW-1185">Reference proteome</keyword>
<evidence type="ECO:0000259" key="3">
    <source>
        <dbReference type="PROSITE" id="PS50240"/>
    </source>
</evidence>
<dbReference type="Gene3D" id="2.40.10.10">
    <property type="entry name" value="Trypsin-like serine proteases"/>
    <property type="match status" value="3"/>
</dbReference>
<dbReference type="SUPFAM" id="SSF53300">
    <property type="entry name" value="vWA-like"/>
    <property type="match status" value="1"/>
</dbReference>
<organism evidence="4 5">
    <name type="scientific">Acrobeloides nanus</name>
    <dbReference type="NCBI Taxonomy" id="290746"/>
    <lineage>
        <taxon>Eukaryota</taxon>
        <taxon>Metazoa</taxon>
        <taxon>Ecdysozoa</taxon>
        <taxon>Nematoda</taxon>
        <taxon>Chromadorea</taxon>
        <taxon>Rhabditida</taxon>
        <taxon>Tylenchina</taxon>
        <taxon>Cephalobomorpha</taxon>
        <taxon>Cephaloboidea</taxon>
        <taxon>Cephalobidae</taxon>
        <taxon>Acrobeloides</taxon>
    </lineage>
</organism>
<dbReference type="InterPro" id="IPR001254">
    <property type="entry name" value="Trypsin_dom"/>
</dbReference>
<dbReference type="Pfam" id="PF00089">
    <property type="entry name" value="Trypsin"/>
    <property type="match status" value="2"/>
</dbReference>